<dbReference type="InterPro" id="IPR036320">
    <property type="entry name" value="Glycosyl_Trfase_fam3_N_dom_sf"/>
</dbReference>
<dbReference type="EMBL" id="LAZR01000003">
    <property type="protein sequence ID" value="KKO11246.1"/>
    <property type="molecule type" value="Genomic_DNA"/>
</dbReference>
<dbReference type="Pfam" id="PF02885">
    <property type="entry name" value="Glycos_trans_3N"/>
    <property type="match status" value="1"/>
</dbReference>
<dbReference type="InterPro" id="IPR005940">
    <property type="entry name" value="Anthranilate_Pribosyl_Tfrase"/>
</dbReference>
<evidence type="ECO:0000256" key="7">
    <source>
        <dbReference type="ARBA" id="ARBA00023141"/>
    </source>
</evidence>
<evidence type="ECO:0000256" key="4">
    <source>
        <dbReference type="ARBA" id="ARBA00022676"/>
    </source>
</evidence>
<dbReference type="SUPFAM" id="SSF47648">
    <property type="entry name" value="Nucleoside phosphorylase/phosphoribosyltransferase N-terminal domain"/>
    <property type="match status" value="1"/>
</dbReference>
<evidence type="ECO:0000259" key="9">
    <source>
        <dbReference type="Pfam" id="PF02885"/>
    </source>
</evidence>
<proteinExistence type="inferred from homology"/>
<evidence type="ECO:0000256" key="3">
    <source>
        <dbReference type="ARBA" id="ARBA00022605"/>
    </source>
</evidence>
<keyword evidence="4" id="KW-0328">Glycosyltransferase</keyword>
<name>A0A0F9W1R4_9ZZZZ</name>
<evidence type="ECO:0000259" key="8">
    <source>
        <dbReference type="Pfam" id="PF00591"/>
    </source>
</evidence>
<dbReference type="InterPro" id="IPR000312">
    <property type="entry name" value="Glycosyl_Trfase_fam3"/>
</dbReference>
<dbReference type="GO" id="GO:0004048">
    <property type="term" value="F:anthranilate phosphoribosyltransferase activity"/>
    <property type="evidence" value="ECO:0007669"/>
    <property type="project" value="UniProtKB-EC"/>
</dbReference>
<dbReference type="GO" id="GO:0000162">
    <property type="term" value="P:L-tryptophan biosynthetic process"/>
    <property type="evidence" value="ECO:0007669"/>
    <property type="project" value="UniProtKB-KW"/>
</dbReference>
<dbReference type="Gene3D" id="3.40.1030.10">
    <property type="entry name" value="Nucleoside phosphorylase/phosphoribosyltransferase catalytic domain"/>
    <property type="match status" value="1"/>
</dbReference>
<evidence type="ECO:0000256" key="2">
    <source>
        <dbReference type="ARBA" id="ARBA00011948"/>
    </source>
</evidence>
<evidence type="ECO:0000256" key="1">
    <source>
        <dbReference type="ARBA" id="ARBA00004907"/>
    </source>
</evidence>
<dbReference type="SUPFAM" id="SSF52418">
    <property type="entry name" value="Nucleoside phosphorylase/phosphoribosyltransferase catalytic domain"/>
    <property type="match status" value="1"/>
</dbReference>
<protein>
    <recommendedName>
        <fullName evidence="2">anthranilate phosphoribosyltransferase</fullName>
        <ecNumber evidence="2">2.4.2.18</ecNumber>
    </recommendedName>
</protein>
<comment type="pathway">
    <text evidence="1">Amino-acid biosynthesis; L-tryptophan biosynthesis; L-tryptophan from chorismate: step 2/5.</text>
</comment>
<evidence type="ECO:0000313" key="10">
    <source>
        <dbReference type="EMBL" id="KKO11246.1"/>
    </source>
</evidence>
<comment type="caution">
    <text evidence="10">The sequence shown here is derived from an EMBL/GenBank/DDBJ whole genome shotgun (WGS) entry which is preliminary data.</text>
</comment>
<sequence>MADAFNALLKHVIDGNDLTREQTHDLFGRLMDGQLGEPQIAGLLVALAAKGESVDEITGAAMAMRDHMVRIDTGGADVVDTCGTGGTGLRTFNISTAAALVCAGAGAKVAKHGNRTTTRASGSADVLAALGVNLDAAPEAVARCLAEANVCFCFAVRCHPAMKYAAGVRKALAVRTIFNVLGPLTNPAGAKRQVMGVFDAELTETIAHVHASLGSQRAMILHAEDGLDEVSITSPTKISELKDGKVVTRVVQPEDFGLRRAAIDDLLVESPEESAAIIGGILAGKGDTGAGDQAAARNIVLLNAAAALTVADKADTIAAAIPLAAGAIDSGAAQAALDKLVEISNS</sequence>
<dbReference type="PANTHER" id="PTHR43285:SF2">
    <property type="entry name" value="ANTHRANILATE PHOSPHORIBOSYLTRANSFERASE"/>
    <property type="match status" value="1"/>
</dbReference>
<feature type="domain" description="Glycosyl transferase family 3" evidence="8">
    <location>
        <begin position="77"/>
        <end position="333"/>
    </location>
</feature>
<dbReference type="HAMAP" id="MF_00211">
    <property type="entry name" value="TrpD"/>
    <property type="match status" value="1"/>
</dbReference>
<keyword evidence="7" id="KW-0057">Aromatic amino acid biosynthesis</keyword>
<feature type="domain" description="Glycosyl transferase family 3 N-terminal" evidence="9">
    <location>
        <begin position="8"/>
        <end position="68"/>
    </location>
</feature>
<evidence type="ECO:0000256" key="5">
    <source>
        <dbReference type="ARBA" id="ARBA00022679"/>
    </source>
</evidence>
<dbReference type="NCBIfam" id="TIGR01245">
    <property type="entry name" value="trpD"/>
    <property type="match status" value="1"/>
</dbReference>
<dbReference type="EC" id="2.4.2.18" evidence="2"/>
<dbReference type="InterPro" id="IPR035902">
    <property type="entry name" value="Nuc_phospho_transferase"/>
</dbReference>
<organism evidence="10">
    <name type="scientific">marine sediment metagenome</name>
    <dbReference type="NCBI Taxonomy" id="412755"/>
    <lineage>
        <taxon>unclassified sequences</taxon>
        <taxon>metagenomes</taxon>
        <taxon>ecological metagenomes</taxon>
    </lineage>
</organism>
<reference evidence="10" key="1">
    <citation type="journal article" date="2015" name="Nature">
        <title>Complex archaea that bridge the gap between prokaryotes and eukaryotes.</title>
        <authorList>
            <person name="Spang A."/>
            <person name="Saw J.H."/>
            <person name="Jorgensen S.L."/>
            <person name="Zaremba-Niedzwiedzka K."/>
            <person name="Martijn J."/>
            <person name="Lind A.E."/>
            <person name="van Eijk R."/>
            <person name="Schleper C."/>
            <person name="Guy L."/>
            <person name="Ettema T.J."/>
        </authorList>
    </citation>
    <scope>NUCLEOTIDE SEQUENCE</scope>
</reference>
<keyword evidence="3" id="KW-0028">Amino-acid biosynthesis</keyword>
<dbReference type="Gene3D" id="1.20.970.10">
    <property type="entry name" value="Transferase, Pyrimidine Nucleoside Phosphorylase, Chain C"/>
    <property type="match status" value="1"/>
</dbReference>
<keyword evidence="6" id="KW-0822">Tryptophan biosynthesis</keyword>
<dbReference type="AlphaFoldDB" id="A0A0F9W1R4"/>
<keyword evidence="5" id="KW-0808">Transferase</keyword>
<dbReference type="Pfam" id="PF00591">
    <property type="entry name" value="Glycos_transf_3"/>
    <property type="match status" value="1"/>
</dbReference>
<dbReference type="PANTHER" id="PTHR43285">
    <property type="entry name" value="ANTHRANILATE PHOSPHORIBOSYLTRANSFERASE"/>
    <property type="match status" value="1"/>
</dbReference>
<accession>A0A0F9W1R4</accession>
<evidence type="ECO:0000256" key="6">
    <source>
        <dbReference type="ARBA" id="ARBA00022822"/>
    </source>
</evidence>
<gene>
    <name evidence="10" type="ORF">LCGC14_0017230</name>
</gene>
<dbReference type="FunFam" id="3.40.1030.10:FF:000002">
    <property type="entry name" value="Anthranilate phosphoribosyltransferase"/>
    <property type="match status" value="1"/>
</dbReference>
<dbReference type="GO" id="GO:0005829">
    <property type="term" value="C:cytosol"/>
    <property type="evidence" value="ECO:0007669"/>
    <property type="project" value="TreeGrafter"/>
</dbReference>
<dbReference type="InterPro" id="IPR017459">
    <property type="entry name" value="Glycosyl_Trfase_fam3_N_dom"/>
</dbReference>